<proteinExistence type="predicted"/>
<dbReference type="CDD" id="cd00130">
    <property type="entry name" value="PAS"/>
    <property type="match status" value="1"/>
</dbReference>
<evidence type="ECO:0000259" key="8">
    <source>
        <dbReference type="PROSITE" id="PS50045"/>
    </source>
</evidence>
<reference evidence="10 11" key="1">
    <citation type="journal article" date="2011" name="EMBO J.">
        <title>Structural diversity of bacterial flagellar motors.</title>
        <authorList>
            <person name="Chen S."/>
            <person name="Beeby M."/>
            <person name="Murphy G.E."/>
            <person name="Leadbetter J.R."/>
            <person name="Hendrixson D.R."/>
            <person name="Briegel A."/>
            <person name="Li Z."/>
            <person name="Shi J."/>
            <person name="Tocheva E.I."/>
            <person name="Muller A."/>
            <person name="Dobro M.J."/>
            <person name="Jensen G.J."/>
        </authorList>
    </citation>
    <scope>NUCLEOTIDE SEQUENCE [LARGE SCALE GENOMIC DNA]</scope>
    <source>
        <strain evidence="10 11">DSM 6540</strain>
    </source>
</reference>
<evidence type="ECO:0000313" key="11">
    <source>
        <dbReference type="Proteomes" id="UP000003240"/>
    </source>
</evidence>
<comment type="caution">
    <text evidence="10">The sequence shown here is derived from an EMBL/GenBank/DDBJ whole genome shotgun (WGS) entry which is preliminary data.</text>
</comment>
<dbReference type="EMBL" id="AFGF01000066">
    <property type="protein sequence ID" value="EGO64285.1"/>
    <property type="molecule type" value="Genomic_DNA"/>
</dbReference>
<dbReference type="Gene3D" id="3.30.70.260">
    <property type="match status" value="1"/>
</dbReference>
<dbReference type="InterPro" id="IPR013767">
    <property type="entry name" value="PAS_fold"/>
</dbReference>
<dbReference type="SMART" id="SM00382">
    <property type="entry name" value="AAA"/>
    <property type="match status" value="1"/>
</dbReference>
<dbReference type="InterPro" id="IPR030828">
    <property type="entry name" value="HTH_TyrR"/>
</dbReference>
<keyword evidence="11" id="KW-1185">Reference proteome</keyword>
<dbReference type="eggNOG" id="COG3829">
    <property type="taxonomic scope" value="Bacteria"/>
</dbReference>
<keyword evidence="3" id="KW-0067">ATP-binding</keyword>
<dbReference type="RefSeq" id="WP_004094745.1">
    <property type="nucleotide sequence ID" value="NZ_AFGF01000066.1"/>
</dbReference>
<dbReference type="InterPro" id="IPR035965">
    <property type="entry name" value="PAS-like_dom_sf"/>
</dbReference>
<dbReference type="SUPFAM" id="SSF52540">
    <property type="entry name" value="P-loop containing nucleoside triphosphate hydrolases"/>
    <property type="match status" value="1"/>
</dbReference>
<dbReference type="GO" id="GO:0003677">
    <property type="term" value="F:DNA binding"/>
    <property type="evidence" value="ECO:0007669"/>
    <property type="project" value="UniProtKB-KW"/>
</dbReference>
<dbReference type="InterPro" id="IPR000014">
    <property type="entry name" value="PAS"/>
</dbReference>
<dbReference type="PROSITE" id="PS50045">
    <property type="entry name" value="SIGMA54_INTERACT_4"/>
    <property type="match status" value="1"/>
</dbReference>
<dbReference type="Gene3D" id="1.10.8.60">
    <property type="match status" value="1"/>
</dbReference>
<dbReference type="PROSITE" id="PS00688">
    <property type="entry name" value="SIGMA54_INTERACT_3"/>
    <property type="match status" value="1"/>
</dbReference>
<dbReference type="InterPro" id="IPR003593">
    <property type="entry name" value="AAA+_ATPase"/>
</dbReference>
<dbReference type="PANTHER" id="PTHR32071">
    <property type="entry name" value="TRANSCRIPTIONAL REGULATORY PROTEIN"/>
    <property type="match status" value="1"/>
</dbReference>
<dbReference type="PROSITE" id="PS00676">
    <property type="entry name" value="SIGMA54_INTERACT_2"/>
    <property type="match status" value="1"/>
</dbReference>
<evidence type="ECO:0000313" key="10">
    <source>
        <dbReference type="EMBL" id="EGO64285.1"/>
    </source>
</evidence>
<evidence type="ECO:0000256" key="3">
    <source>
        <dbReference type="ARBA" id="ARBA00022840"/>
    </source>
</evidence>
<dbReference type="AlphaFoldDB" id="F7NI53"/>
<protein>
    <recommendedName>
        <fullName evidence="7">HTH-type transcriptional regulatory protein TyrR</fullName>
    </recommendedName>
</protein>
<keyword evidence="5" id="KW-0238">DNA-binding</keyword>
<dbReference type="OrthoDB" id="9765164at2"/>
<dbReference type="Proteomes" id="UP000003240">
    <property type="component" value="Unassembled WGS sequence"/>
</dbReference>
<keyword evidence="6" id="KW-0804">Transcription</keyword>
<dbReference type="PROSITE" id="PS50112">
    <property type="entry name" value="PAS"/>
    <property type="match status" value="1"/>
</dbReference>
<keyword evidence="1" id="KW-0547">Nucleotide-binding</keyword>
<dbReference type="InterPro" id="IPR009057">
    <property type="entry name" value="Homeodomain-like_sf"/>
</dbReference>
<dbReference type="GO" id="GO:0006355">
    <property type="term" value="P:regulation of DNA-templated transcription"/>
    <property type="evidence" value="ECO:0007669"/>
    <property type="project" value="InterPro"/>
</dbReference>
<dbReference type="GO" id="GO:0005524">
    <property type="term" value="F:ATP binding"/>
    <property type="evidence" value="ECO:0007669"/>
    <property type="project" value="UniProtKB-KW"/>
</dbReference>
<dbReference type="SUPFAM" id="SSF55785">
    <property type="entry name" value="PYP-like sensor domain (PAS domain)"/>
    <property type="match status" value="1"/>
</dbReference>
<dbReference type="InterPro" id="IPR002078">
    <property type="entry name" value="Sigma_54_int"/>
</dbReference>
<evidence type="ECO:0000256" key="6">
    <source>
        <dbReference type="ARBA" id="ARBA00023163"/>
    </source>
</evidence>
<dbReference type="Pfam" id="PF25601">
    <property type="entry name" value="AAA_lid_14"/>
    <property type="match status" value="1"/>
</dbReference>
<dbReference type="Gene3D" id="1.10.10.60">
    <property type="entry name" value="Homeodomain-like"/>
    <property type="match status" value="1"/>
</dbReference>
<evidence type="ECO:0000256" key="1">
    <source>
        <dbReference type="ARBA" id="ARBA00022741"/>
    </source>
</evidence>
<dbReference type="InterPro" id="IPR025943">
    <property type="entry name" value="Sigma_54_int_dom_ATP-bd_2"/>
</dbReference>
<keyword evidence="2" id="KW-0058">Aromatic hydrocarbons catabolism</keyword>
<dbReference type="InterPro" id="IPR025662">
    <property type="entry name" value="Sigma_54_int_dom_ATP-bd_1"/>
</dbReference>
<keyword evidence="4" id="KW-0805">Transcription regulation</keyword>
<dbReference type="Gene3D" id="3.40.50.300">
    <property type="entry name" value="P-loop containing nucleotide triphosphate hydrolases"/>
    <property type="match status" value="1"/>
</dbReference>
<accession>F7NI53</accession>
<evidence type="ECO:0000256" key="4">
    <source>
        <dbReference type="ARBA" id="ARBA00023015"/>
    </source>
</evidence>
<dbReference type="Pfam" id="PF00158">
    <property type="entry name" value="Sigma54_activat"/>
    <property type="match status" value="1"/>
</dbReference>
<dbReference type="InterPro" id="IPR058031">
    <property type="entry name" value="AAA_lid_NorR"/>
</dbReference>
<dbReference type="Pfam" id="PF18024">
    <property type="entry name" value="HTH_50"/>
    <property type="match status" value="1"/>
</dbReference>
<name>F7NI53_9FIRM</name>
<feature type="domain" description="PAS" evidence="9">
    <location>
        <begin position="80"/>
        <end position="134"/>
    </location>
</feature>
<gene>
    <name evidence="10" type="ORF">ALO_08755</name>
</gene>
<dbReference type="FunFam" id="3.40.50.300:FF:000006">
    <property type="entry name" value="DNA-binding transcriptional regulator NtrC"/>
    <property type="match status" value="1"/>
</dbReference>
<dbReference type="PANTHER" id="PTHR32071:SF57">
    <property type="entry name" value="C4-DICARBOXYLATE TRANSPORT TRANSCRIPTIONAL REGULATORY PROTEIN DCTD"/>
    <property type="match status" value="1"/>
</dbReference>
<dbReference type="SUPFAM" id="SSF46689">
    <property type="entry name" value="Homeodomain-like"/>
    <property type="match status" value="1"/>
</dbReference>
<evidence type="ECO:0000256" key="2">
    <source>
        <dbReference type="ARBA" id="ARBA00022797"/>
    </source>
</evidence>
<feature type="domain" description="Sigma-54 factor interaction" evidence="8">
    <location>
        <begin position="206"/>
        <end position="436"/>
    </location>
</feature>
<dbReference type="NCBIfam" id="TIGR00229">
    <property type="entry name" value="sensory_box"/>
    <property type="match status" value="1"/>
</dbReference>
<evidence type="ECO:0000259" key="9">
    <source>
        <dbReference type="PROSITE" id="PS50112"/>
    </source>
</evidence>
<dbReference type="PROSITE" id="PS00675">
    <property type="entry name" value="SIGMA54_INTERACT_1"/>
    <property type="match status" value="1"/>
</dbReference>
<sequence>MNSIRLKISNVDRMGLVLDISRVVAAHQANISSMEVELNTVYLEIGQLLPAEKAEIIQSLAAIPQVTVVTEINLMPYQERTEQIRAVMASVSDGIIAIDCQARITHYNPAAERIVRIPGEQVLGQPLISFFPPDMPLLEALHFGAVYNNREIVLKKTNSHYLASGRPILDQSGRIIGAVAILKDISDVRDLVYTVTGQLTMSFHSLTYASESMQRLVATARTVAKGSSTVLIRGETGTGKELLAKAIHLESARTDQLFVPINCAAIPDTLLESELFGYEAGAFTGANKGGKQGLFEFAHGGTIFLDEIGELSTQLQAKLLRVLQDGHIRRIGGMREIPVDVRILAATNRNLEAMIAERKYREDLYYRLNVIPLVIPPLRDRKDDIPLLARMFLQRFAAKMQKNINTISETALYKLNHYYWPGNVRELENVMERCANMIRGSMVLAEHISFGSACTLPDPDNPKTLRGLSQTVEDAEREVLTAALRQYATSRQLGAALGLSHTAVLKKLQKYGLKLPPRPPMQPNRKDKS</sequence>
<dbReference type="InterPro" id="IPR025944">
    <property type="entry name" value="Sigma_54_int_dom_CS"/>
</dbReference>
<dbReference type="InterPro" id="IPR027417">
    <property type="entry name" value="P-loop_NTPase"/>
</dbReference>
<dbReference type="SMART" id="SM00091">
    <property type="entry name" value="PAS"/>
    <property type="match status" value="1"/>
</dbReference>
<dbReference type="CDD" id="cd00009">
    <property type="entry name" value="AAA"/>
    <property type="match status" value="1"/>
</dbReference>
<organism evidence="10 11">
    <name type="scientific">Acetonema longum DSM 6540</name>
    <dbReference type="NCBI Taxonomy" id="1009370"/>
    <lineage>
        <taxon>Bacteria</taxon>
        <taxon>Bacillati</taxon>
        <taxon>Bacillota</taxon>
        <taxon>Negativicutes</taxon>
        <taxon>Acetonemataceae</taxon>
        <taxon>Acetonema</taxon>
    </lineage>
</organism>
<evidence type="ECO:0000256" key="5">
    <source>
        <dbReference type="ARBA" id="ARBA00023125"/>
    </source>
</evidence>
<dbReference type="Gene3D" id="3.30.450.20">
    <property type="entry name" value="PAS domain"/>
    <property type="match status" value="1"/>
</dbReference>
<dbReference type="NCBIfam" id="TIGR04381">
    <property type="entry name" value="HTH_TypR"/>
    <property type="match status" value="1"/>
</dbReference>
<dbReference type="STRING" id="1009370.ALO_08755"/>
<evidence type="ECO:0000256" key="7">
    <source>
        <dbReference type="ARBA" id="ARBA00029500"/>
    </source>
</evidence>
<dbReference type="Pfam" id="PF00989">
    <property type="entry name" value="PAS"/>
    <property type="match status" value="1"/>
</dbReference>